<organism evidence="2 4">
    <name type="scientific">Bacteroides uniformis</name>
    <dbReference type="NCBI Taxonomy" id="820"/>
    <lineage>
        <taxon>Bacteria</taxon>
        <taxon>Pseudomonadati</taxon>
        <taxon>Bacteroidota</taxon>
        <taxon>Bacteroidia</taxon>
        <taxon>Bacteroidales</taxon>
        <taxon>Bacteroidaceae</taxon>
        <taxon>Bacteroides</taxon>
    </lineage>
</organism>
<evidence type="ECO:0000313" key="4">
    <source>
        <dbReference type="Proteomes" id="UP000442334"/>
    </source>
</evidence>
<gene>
    <name evidence="2" type="ORF">GAQ34_07580</name>
    <name evidence="1" type="ORF">GAQ56_18170</name>
</gene>
<comment type="caution">
    <text evidence="2">The sequence shown here is derived from an EMBL/GenBank/DDBJ whole genome shotgun (WGS) entry which is preliminary data.</text>
</comment>
<evidence type="ECO:0000313" key="2">
    <source>
        <dbReference type="EMBL" id="KAB4186202.1"/>
    </source>
</evidence>
<dbReference type="AlphaFoldDB" id="A0A6I0KAB4"/>
<protein>
    <submittedName>
        <fullName evidence="2">Uncharacterized protein</fullName>
    </submittedName>
</protein>
<evidence type="ECO:0000313" key="1">
    <source>
        <dbReference type="EMBL" id="KAB4088154.1"/>
    </source>
</evidence>
<evidence type="ECO:0000313" key="3">
    <source>
        <dbReference type="Proteomes" id="UP000432488"/>
    </source>
</evidence>
<sequence>MRIKGLKTVYPHFFNSHQGQKKMFAQIMFVQIASTLPPPLHIPLFIGITDAVEATQKCGSKICFHTVSQTEILIHKKLT</sequence>
<proteinExistence type="predicted"/>
<name>A0A6I0KAB4_BACUN</name>
<accession>A0A6I0KAB4</accession>
<dbReference type="EMBL" id="WCUA01000006">
    <property type="protein sequence ID" value="KAB4186202.1"/>
    <property type="molecule type" value="Genomic_DNA"/>
</dbReference>
<dbReference type="Proteomes" id="UP000432488">
    <property type="component" value="Unassembled WGS sequence"/>
</dbReference>
<dbReference type="Proteomes" id="UP000442334">
    <property type="component" value="Unassembled WGS sequence"/>
</dbReference>
<dbReference type="EMBL" id="WCUV01000015">
    <property type="protein sequence ID" value="KAB4088154.1"/>
    <property type="molecule type" value="Genomic_DNA"/>
</dbReference>
<reference evidence="3 4" key="1">
    <citation type="journal article" date="2019" name="Nat. Med.">
        <title>A library of human gut bacterial isolates paired with longitudinal multiomics data enables mechanistic microbiome research.</title>
        <authorList>
            <person name="Poyet M."/>
            <person name="Groussin M."/>
            <person name="Gibbons S.M."/>
            <person name="Avila-Pacheco J."/>
            <person name="Jiang X."/>
            <person name="Kearney S.M."/>
            <person name="Perrotta A.R."/>
            <person name="Berdy B."/>
            <person name="Zhao S."/>
            <person name="Lieberman T.D."/>
            <person name="Swanson P.K."/>
            <person name="Smith M."/>
            <person name="Roesemann S."/>
            <person name="Alexander J.E."/>
            <person name="Rich S.A."/>
            <person name="Livny J."/>
            <person name="Vlamakis H."/>
            <person name="Clish C."/>
            <person name="Bullock K."/>
            <person name="Deik A."/>
            <person name="Scott J."/>
            <person name="Pierce K.A."/>
            <person name="Xavier R.J."/>
            <person name="Alm E.J."/>
        </authorList>
    </citation>
    <scope>NUCLEOTIDE SEQUENCE [LARGE SCALE GENOMIC DNA]</scope>
    <source>
        <strain evidence="2 4">BIOML-A21</strain>
        <strain evidence="1 3">BIOML-A42</strain>
    </source>
</reference>